<proteinExistence type="predicted"/>
<sequence>MDLKASEILPNTTNARILTLFRWTFEIDPRSYGTPSRSECPSEVAGLKRLHGLRVVKLEGAMSEEDKVSLIEHMLELVSVEPLIVAKSHESWICRLAERMYLIGQISFHTEVFLGTVEDIGSATIAFLHNFDKEDQLMRTYRLQFHFCHGSHFLATIAASKKLHLDFFMGKHEFPRPFDFILHQP</sequence>
<dbReference type="Proteomes" id="UP000288805">
    <property type="component" value="Unassembled WGS sequence"/>
</dbReference>
<accession>A0A438JX97</accession>
<evidence type="ECO:0000313" key="2">
    <source>
        <dbReference type="Proteomes" id="UP000288805"/>
    </source>
</evidence>
<reference evidence="1 2" key="1">
    <citation type="journal article" date="2018" name="PLoS Genet.">
        <title>Population sequencing reveals clonal diversity and ancestral inbreeding in the grapevine cultivar Chardonnay.</title>
        <authorList>
            <person name="Roach M.J."/>
            <person name="Johnson D.L."/>
            <person name="Bohlmann J."/>
            <person name="van Vuuren H.J."/>
            <person name="Jones S.J."/>
            <person name="Pretorius I.S."/>
            <person name="Schmidt S.A."/>
            <person name="Borneman A.R."/>
        </authorList>
    </citation>
    <scope>NUCLEOTIDE SEQUENCE [LARGE SCALE GENOMIC DNA]</scope>
    <source>
        <strain evidence="2">cv. Chardonnay</strain>
        <tissue evidence="1">Leaf</tissue>
    </source>
</reference>
<name>A0A438JX97_VITVI</name>
<dbReference type="EMBL" id="QGNW01000023">
    <property type="protein sequence ID" value="RVX13582.1"/>
    <property type="molecule type" value="Genomic_DNA"/>
</dbReference>
<comment type="caution">
    <text evidence="1">The sequence shown here is derived from an EMBL/GenBank/DDBJ whole genome shotgun (WGS) entry which is preliminary data.</text>
</comment>
<gene>
    <name evidence="1" type="ORF">CK203_010290</name>
</gene>
<evidence type="ECO:0000313" key="1">
    <source>
        <dbReference type="EMBL" id="RVX13582.1"/>
    </source>
</evidence>
<organism evidence="1 2">
    <name type="scientific">Vitis vinifera</name>
    <name type="common">Grape</name>
    <dbReference type="NCBI Taxonomy" id="29760"/>
    <lineage>
        <taxon>Eukaryota</taxon>
        <taxon>Viridiplantae</taxon>
        <taxon>Streptophyta</taxon>
        <taxon>Embryophyta</taxon>
        <taxon>Tracheophyta</taxon>
        <taxon>Spermatophyta</taxon>
        <taxon>Magnoliopsida</taxon>
        <taxon>eudicotyledons</taxon>
        <taxon>Gunneridae</taxon>
        <taxon>Pentapetalae</taxon>
        <taxon>rosids</taxon>
        <taxon>Vitales</taxon>
        <taxon>Vitaceae</taxon>
        <taxon>Viteae</taxon>
        <taxon>Vitis</taxon>
    </lineage>
</organism>
<protein>
    <submittedName>
        <fullName evidence="1">Uncharacterized protein</fullName>
    </submittedName>
</protein>
<dbReference type="AlphaFoldDB" id="A0A438JX97"/>